<dbReference type="InterPro" id="IPR014883">
    <property type="entry name" value="VRR_NUC"/>
</dbReference>
<reference evidence="6 7" key="1">
    <citation type="journal article" date="2017" name="Int. J. Syst. Evol. Microbiol.">
        <title>Brenneria populi subsp. brevivirga subsp. nov. isolated from symptomatic bark of Populus x euramericana canker, and description of Brenneria populi subsp. populi subsp. nov.</title>
        <authorList>
            <person name="Zheng M.H."/>
            <person name="Piao C.G."/>
            <person name="Xue H."/>
            <person name="Guo M.W."/>
            <person name="Li Y."/>
        </authorList>
    </citation>
    <scope>NUCLEOTIDE SEQUENCE [LARGE SCALE GENOMIC DNA]</scope>
    <source>
        <strain evidence="6 7">D9-5</strain>
    </source>
</reference>
<comment type="caution">
    <text evidence="6">The sequence shown here is derived from an EMBL/GenBank/DDBJ whole genome shotgun (WGS) entry which is preliminary data.</text>
</comment>
<evidence type="ECO:0000256" key="4">
    <source>
        <dbReference type="SAM" id="MobiDB-lite"/>
    </source>
</evidence>
<feature type="region of interest" description="Disordered" evidence="4">
    <location>
        <begin position="1"/>
        <end position="29"/>
    </location>
</feature>
<dbReference type="Pfam" id="PF08774">
    <property type="entry name" value="VRR_NUC"/>
    <property type="match status" value="1"/>
</dbReference>
<feature type="non-terminal residue" evidence="6">
    <location>
        <position position="397"/>
    </location>
</feature>
<evidence type="ECO:0000256" key="1">
    <source>
        <dbReference type="ARBA" id="ARBA00001946"/>
    </source>
</evidence>
<keyword evidence="2" id="KW-0540">Nuclease</keyword>
<accession>A0ABU6JXJ7</accession>
<sequence>MSTGKKTATPAAGRETTTDTKKEPGGTAAPVTDPLDLWYLCEKVGYALNNPKIRSDGQPMYQRVVTQLIRLDDEMFSYHFPYIGEVGYDMTQNPPKPVMSRMRPNYPSTFPLSKYAAIKRGHQWRVRGLAGSDIAVELVSELMSLEELESTLTPEMRQGAGKVKPLPDELSRIYNKRQGLFRIPDVVRLKNRMLIGKQAFSQSNLHTVIEIKFPGDKLTEEQQQAYEDIAGAENFRLLETDTCRVDDKTQREWLRDAKKEPVYLPVGLAGARNRLCLRPELEAYPLLEGLIAREHQQVKDYFVPYYPPLNAGPRLEPMPDPALAAAQEQQQRKARAQLELALGGPFFAIAAGVAGGGAVTAAGGSAAVAAGSAASGGESLLLGRAAGQVVSYVRNML</sequence>
<protein>
    <submittedName>
        <fullName evidence="6">VRR-NUC domain-containing protein</fullName>
    </submittedName>
</protein>
<dbReference type="RefSeq" id="WP_327619980.1">
    <property type="nucleotide sequence ID" value="NZ_JAYWTM010000064.1"/>
</dbReference>
<dbReference type="Proteomes" id="UP001309705">
    <property type="component" value="Unassembled WGS sequence"/>
</dbReference>
<evidence type="ECO:0000256" key="2">
    <source>
        <dbReference type="ARBA" id="ARBA00022722"/>
    </source>
</evidence>
<evidence type="ECO:0000256" key="3">
    <source>
        <dbReference type="ARBA" id="ARBA00022801"/>
    </source>
</evidence>
<gene>
    <name evidence="6" type="ORF">VSX58_22385</name>
</gene>
<name>A0ABU6JXJ7_9GAMM</name>
<keyword evidence="3" id="KW-0378">Hydrolase</keyword>
<dbReference type="EMBL" id="JAYWTM010000064">
    <property type="protein sequence ID" value="MEC5345325.1"/>
    <property type="molecule type" value="Genomic_DNA"/>
</dbReference>
<evidence type="ECO:0000259" key="5">
    <source>
        <dbReference type="Pfam" id="PF08774"/>
    </source>
</evidence>
<organism evidence="6 7">
    <name type="scientific">Brenneria populi</name>
    <dbReference type="NCBI Taxonomy" id="1505588"/>
    <lineage>
        <taxon>Bacteria</taxon>
        <taxon>Pseudomonadati</taxon>
        <taxon>Pseudomonadota</taxon>
        <taxon>Gammaproteobacteria</taxon>
        <taxon>Enterobacterales</taxon>
        <taxon>Pectobacteriaceae</taxon>
        <taxon>Brenneria</taxon>
    </lineage>
</organism>
<proteinExistence type="predicted"/>
<evidence type="ECO:0000313" key="7">
    <source>
        <dbReference type="Proteomes" id="UP001309705"/>
    </source>
</evidence>
<evidence type="ECO:0000313" key="6">
    <source>
        <dbReference type="EMBL" id="MEC5345325.1"/>
    </source>
</evidence>
<keyword evidence="7" id="KW-1185">Reference proteome</keyword>
<feature type="domain" description="VRR-NUC" evidence="5">
    <location>
        <begin position="177"/>
        <end position="232"/>
    </location>
</feature>
<comment type="cofactor">
    <cofactor evidence="1">
        <name>Mg(2+)</name>
        <dbReference type="ChEBI" id="CHEBI:18420"/>
    </cofactor>
</comment>